<dbReference type="SMART" id="SM01180">
    <property type="entry name" value="DWNN"/>
    <property type="match status" value="1"/>
</dbReference>
<keyword evidence="4" id="KW-0862">Zinc</keyword>
<gene>
    <name evidence="11" type="ORF">RND81_03G115200</name>
</gene>
<dbReference type="PROSITE" id="PS51282">
    <property type="entry name" value="DWNN"/>
    <property type="match status" value="1"/>
</dbReference>
<dbReference type="GO" id="GO:0005634">
    <property type="term" value="C:nucleus"/>
    <property type="evidence" value="ECO:0007669"/>
    <property type="project" value="UniProtKB-SubCell"/>
</dbReference>
<dbReference type="PANTHER" id="PTHR15439">
    <property type="entry name" value="RETINOBLASTOMA-BINDING PROTEIN 6"/>
    <property type="match status" value="1"/>
</dbReference>
<dbReference type="InterPro" id="IPR017907">
    <property type="entry name" value="Znf_RING_CS"/>
</dbReference>
<evidence type="ECO:0000256" key="7">
    <source>
        <dbReference type="SAM" id="MobiDB-lite"/>
    </source>
</evidence>
<evidence type="ECO:0000313" key="11">
    <source>
        <dbReference type="EMBL" id="KAK9741584.1"/>
    </source>
</evidence>
<evidence type="ECO:0000256" key="6">
    <source>
        <dbReference type="PROSITE-ProRule" id="PRU00047"/>
    </source>
</evidence>
<dbReference type="InterPro" id="IPR013083">
    <property type="entry name" value="Znf_RING/FYVE/PHD"/>
</dbReference>
<feature type="region of interest" description="Disordered" evidence="7">
    <location>
        <begin position="572"/>
        <end position="785"/>
    </location>
</feature>
<feature type="compositionally biased region" description="Basic and acidic residues" evidence="7">
    <location>
        <begin position="598"/>
        <end position="619"/>
    </location>
</feature>
<dbReference type="PROSITE" id="PS50089">
    <property type="entry name" value="ZF_RING_2"/>
    <property type="match status" value="1"/>
</dbReference>
<keyword evidence="3 6" id="KW-0863">Zinc-finger</keyword>
<name>A0AAW1M819_SAPOF</name>
<evidence type="ECO:0000256" key="4">
    <source>
        <dbReference type="ARBA" id="ARBA00022833"/>
    </source>
</evidence>
<evidence type="ECO:0000259" key="10">
    <source>
        <dbReference type="PROSITE" id="PS51282"/>
    </source>
</evidence>
<dbReference type="PROSITE" id="PS50158">
    <property type="entry name" value="ZF_CCHC"/>
    <property type="match status" value="1"/>
</dbReference>
<dbReference type="Gene3D" id="3.30.40.10">
    <property type="entry name" value="Zinc/RING finger domain, C3HC4 (zinc finger)"/>
    <property type="match status" value="1"/>
</dbReference>
<comment type="subcellular location">
    <subcellularLocation>
        <location evidence="1">Nucleus</location>
    </subcellularLocation>
</comment>
<dbReference type="InterPro" id="IPR033489">
    <property type="entry name" value="RBBP6"/>
</dbReference>
<dbReference type="InterPro" id="IPR001878">
    <property type="entry name" value="Znf_CCHC"/>
</dbReference>
<dbReference type="Pfam" id="PF00098">
    <property type="entry name" value="zf-CCHC"/>
    <property type="match status" value="1"/>
</dbReference>
<dbReference type="SUPFAM" id="SSF57850">
    <property type="entry name" value="RING/U-box"/>
    <property type="match status" value="1"/>
</dbReference>
<organism evidence="11 12">
    <name type="scientific">Saponaria officinalis</name>
    <name type="common">Common soapwort</name>
    <name type="synonym">Lychnis saponaria</name>
    <dbReference type="NCBI Taxonomy" id="3572"/>
    <lineage>
        <taxon>Eukaryota</taxon>
        <taxon>Viridiplantae</taxon>
        <taxon>Streptophyta</taxon>
        <taxon>Embryophyta</taxon>
        <taxon>Tracheophyta</taxon>
        <taxon>Spermatophyta</taxon>
        <taxon>Magnoliopsida</taxon>
        <taxon>eudicotyledons</taxon>
        <taxon>Gunneridae</taxon>
        <taxon>Pentapetalae</taxon>
        <taxon>Caryophyllales</taxon>
        <taxon>Caryophyllaceae</taxon>
        <taxon>Caryophylleae</taxon>
        <taxon>Saponaria</taxon>
    </lineage>
</organism>
<feature type="compositionally biased region" description="Basic and acidic residues" evidence="7">
    <location>
        <begin position="628"/>
        <end position="639"/>
    </location>
</feature>
<evidence type="ECO:0000259" key="9">
    <source>
        <dbReference type="PROSITE" id="PS50158"/>
    </source>
</evidence>
<feature type="compositionally biased region" description="Basic and acidic residues" evidence="7">
    <location>
        <begin position="705"/>
        <end position="716"/>
    </location>
</feature>
<dbReference type="Gene3D" id="3.10.20.90">
    <property type="entry name" value="Phosphatidylinositol 3-kinase Catalytic Subunit, Chain A, domain 1"/>
    <property type="match status" value="1"/>
</dbReference>
<keyword evidence="5" id="KW-0539">Nucleus</keyword>
<feature type="compositionally biased region" description="Basic residues" evidence="7">
    <location>
        <begin position="691"/>
        <end position="704"/>
    </location>
</feature>
<dbReference type="PROSITE" id="PS00518">
    <property type="entry name" value="ZF_RING_1"/>
    <property type="match status" value="1"/>
</dbReference>
<dbReference type="InterPro" id="IPR001841">
    <property type="entry name" value="Znf_RING"/>
</dbReference>
<dbReference type="Gene3D" id="4.10.60.10">
    <property type="entry name" value="Zinc finger, CCHC-type"/>
    <property type="match status" value="1"/>
</dbReference>
<reference evidence="11" key="1">
    <citation type="submission" date="2024-03" db="EMBL/GenBank/DDBJ databases">
        <title>WGS assembly of Saponaria officinalis var. Norfolk2.</title>
        <authorList>
            <person name="Jenkins J."/>
            <person name="Shu S."/>
            <person name="Grimwood J."/>
            <person name="Barry K."/>
            <person name="Goodstein D."/>
            <person name="Schmutz J."/>
            <person name="Leebens-Mack J."/>
            <person name="Osbourn A."/>
        </authorList>
    </citation>
    <scope>NUCLEOTIDE SEQUENCE [LARGE SCALE GENOMIC DNA]</scope>
    <source>
        <strain evidence="11">JIC</strain>
    </source>
</reference>
<evidence type="ECO:0000256" key="2">
    <source>
        <dbReference type="ARBA" id="ARBA00022723"/>
    </source>
</evidence>
<feature type="domain" description="DWNN" evidence="10">
    <location>
        <begin position="3"/>
        <end position="77"/>
    </location>
</feature>
<dbReference type="Pfam" id="PF08783">
    <property type="entry name" value="DWNN"/>
    <property type="match status" value="1"/>
</dbReference>
<dbReference type="GO" id="GO:0008270">
    <property type="term" value="F:zinc ion binding"/>
    <property type="evidence" value="ECO:0007669"/>
    <property type="project" value="UniProtKB-KW"/>
</dbReference>
<dbReference type="EMBL" id="JBDFQZ010000003">
    <property type="protein sequence ID" value="KAK9741584.1"/>
    <property type="molecule type" value="Genomic_DNA"/>
</dbReference>
<sequence>MEIRFKFRSSPNFDTVDIGDQSSISIRDLKSKIVLKKHLNLCHDFDLTFFDHVSCLEYTDENTRIPAGSSVVVKRVPAKSSPSFWELDVTAGNVGTGNAHHVNNVEPPILDFGGIETDDFGVDLCPPLAANVVDYQKLSPNIDEKKDPLAIRCSAKVPVRGDKPGATLATQSNPKDFNANERSTLVMHSKPITKEQTVLARAGAVNNTALERFDMPLELKCSLCASFFKEAVMIPCCQHSFCEECIRLALTQNSRCPMCSSSKCKPEDLLPNLSLRQAIERFLNSRNLHNGLENDLDRYAPDGESGIQEWELSYAPTVQPRDFQLNRCATKVSASLLGDTKCDDVAFDNCTEFQGENEPLNTVAANEEGGERNFMAPGRVNKSLRTCYMCGSPDHLIRECPAAASSAPSSQMGSWCGNVPFQGVAPGYAPQYWPGNPPHCRPLYGMYSGPETMLYNANMGAVTPFGMSPYAPSMFSGYPVPRPLNFGNMAPMSGMNAHQMNVMNQTNPLGLMGCAKQQGSHNDAFESGPLNFGNMAPMPGINAHQMNQTNPLGLMGSAKQQGSHTDAFERREVFDRDHNVNRQLDNPERGPNHSGDSFARRSDRNYKSHERSDDGDKNSNGKRKERKPRSSEKVDDSGRSFRISQLDRPTSEKVAPASRTQPLEARHENSHRRSKRDDDMRKRHDRDSSPIHHHSNKERAHKRRTEHDRRSDREIYSHSGSGLEHSHSHGDGRTRGDESGARSRHSKKYSEPNGKDIYHERERIIKNLDDDYGKDYRSHKSSRYH</sequence>
<dbReference type="GO" id="GO:0016567">
    <property type="term" value="P:protein ubiquitination"/>
    <property type="evidence" value="ECO:0007669"/>
    <property type="project" value="InterPro"/>
</dbReference>
<feature type="domain" description="RING-type" evidence="8">
    <location>
        <begin position="221"/>
        <end position="260"/>
    </location>
</feature>
<protein>
    <submittedName>
        <fullName evidence="11">Uncharacterized protein</fullName>
    </submittedName>
</protein>
<dbReference type="AlphaFoldDB" id="A0AAW1M819"/>
<dbReference type="CDD" id="cd16620">
    <property type="entry name" value="vRING-HC-C4C4_RBBP6"/>
    <property type="match status" value="1"/>
</dbReference>
<accession>A0AAW1M819</accession>
<proteinExistence type="predicted"/>
<dbReference type="GO" id="GO:0003676">
    <property type="term" value="F:nucleic acid binding"/>
    <property type="evidence" value="ECO:0007669"/>
    <property type="project" value="InterPro"/>
</dbReference>
<dbReference type="Proteomes" id="UP001443914">
    <property type="component" value="Unassembled WGS sequence"/>
</dbReference>
<dbReference type="GO" id="GO:0061630">
    <property type="term" value="F:ubiquitin protein ligase activity"/>
    <property type="evidence" value="ECO:0007669"/>
    <property type="project" value="InterPro"/>
</dbReference>
<evidence type="ECO:0000256" key="5">
    <source>
        <dbReference type="ARBA" id="ARBA00023242"/>
    </source>
</evidence>
<feature type="compositionally biased region" description="Basic and acidic residues" evidence="7">
    <location>
        <begin position="748"/>
        <end position="778"/>
    </location>
</feature>
<feature type="domain" description="CCHC-type" evidence="9">
    <location>
        <begin position="387"/>
        <end position="401"/>
    </location>
</feature>
<feature type="compositionally biased region" description="Basic and acidic residues" evidence="7">
    <location>
        <begin position="572"/>
        <end position="591"/>
    </location>
</feature>
<dbReference type="SMART" id="SM00184">
    <property type="entry name" value="RING"/>
    <property type="match status" value="1"/>
</dbReference>
<dbReference type="PANTHER" id="PTHR15439:SF11">
    <property type="entry name" value="E3 UBIQUITIN LIGASE PQT3-LIKE ISOFORM X1"/>
    <property type="match status" value="1"/>
</dbReference>
<evidence type="ECO:0000256" key="3">
    <source>
        <dbReference type="ARBA" id="ARBA00022771"/>
    </source>
</evidence>
<feature type="compositionally biased region" description="Basic and acidic residues" evidence="7">
    <location>
        <begin position="675"/>
        <end position="690"/>
    </location>
</feature>
<dbReference type="InterPro" id="IPR014891">
    <property type="entry name" value="DWNN_domain"/>
</dbReference>
<feature type="compositionally biased region" description="Basic and acidic residues" evidence="7">
    <location>
        <begin position="724"/>
        <end position="741"/>
    </location>
</feature>
<dbReference type="Pfam" id="PF13923">
    <property type="entry name" value="zf-C3HC4_2"/>
    <property type="match status" value="1"/>
</dbReference>
<evidence type="ECO:0000313" key="12">
    <source>
        <dbReference type="Proteomes" id="UP001443914"/>
    </source>
</evidence>
<feature type="region of interest" description="Disordered" evidence="7">
    <location>
        <begin position="547"/>
        <end position="566"/>
    </location>
</feature>
<evidence type="ECO:0000256" key="1">
    <source>
        <dbReference type="ARBA" id="ARBA00004123"/>
    </source>
</evidence>
<dbReference type="GO" id="GO:0006511">
    <property type="term" value="P:ubiquitin-dependent protein catabolic process"/>
    <property type="evidence" value="ECO:0007669"/>
    <property type="project" value="TreeGrafter"/>
</dbReference>
<dbReference type="SMART" id="SM00343">
    <property type="entry name" value="ZnF_C2HC"/>
    <property type="match status" value="1"/>
</dbReference>
<keyword evidence="2" id="KW-0479">Metal-binding</keyword>
<keyword evidence="12" id="KW-1185">Reference proteome</keyword>
<dbReference type="GO" id="GO:0006397">
    <property type="term" value="P:mRNA processing"/>
    <property type="evidence" value="ECO:0007669"/>
    <property type="project" value="InterPro"/>
</dbReference>
<comment type="caution">
    <text evidence="11">The sequence shown here is derived from an EMBL/GenBank/DDBJ whole genome shotgun (WGS) entry which is preliminary data.</text>
</comment>
<evidence type="ECO:0000259" key="8">
    <source>
        <dbReference type="PROSITE" id="PS50089"/>
    </source>
</evidence>